<evidence type="ECO:0000256" key="4">
    <source>
        <dbReference type="ARBA" id="ARBA00022777"/>
    </source>
</evidence>
<dbReference type="GO" id="GO:0005524">
    <property type="term" value="F:ATP binding"/>
    <property type="evidence" value="ECO:0007669"/>
    <property type="project" value="UniProtKB-KW"/>
</dbReference>
<dbReference type="AlphaFoldDB" id="A0A133XW69"/>
<keyword evidence="3" id="KW-0547">Nucleotide-binding</keyword>
<dbReference type="SUPFAM" id="SSF55060">
    <property type="entry name" value="GHMP Kinase, C-terminal domain"/>
    <property type="match status" value="1"/>
</dbReference>
<proteinExistence type="inferred from homology"/>
<dbReference type="PATRIC" id="fig|1393034.3.peg.532"/>
<dbReference type="PANTHER" id="PTHR10457">
    <property type="entry name" value="MEVALONATE KINASE/GALACTOKINASE"/>
    <property type="match status" value="1"/>
</dbReference>
<dbReference type="PANTHER" id="PTHR10457:SF7">
    <property type="entry name" value="GALACTOKINASE-RELATED"/>
    <property type="match status" value="1"/>
</dbReference>
<evidence type="ECO:0000259" key="7">
    <source>
        <dbReference type="Pfam" id="PF10509"/>
    </source>
</evidence>
<dbReference type="Pfam" id="PF00288">
    <property type="entry name" value="GHMP_kinases_N"/>
    <property type="match status" value="1"/>
</dbReference>
<dbReference type="Pfam" id="PF10509">
    <property type="entry name" value="GalKase_gal_bdg"/>
    <property type="match status" value="1"/>
</dbReference>
<evidence type="ECO:0000256" key="1">
    <source>
        <dbReference type="ARBA" id="ARBA00006566"/>
    </source>
</evidence>
<dbReference type="GO" id="GO:0005829">
    <property type="term" value="C:cytosol"/>
    <property type="evidence" value="ECO:0007669"/>
    <property type="project" value="TreeGrafter"/>
</dbReference>
<sequence>MSSTCTSTCSSGQVQAQKLSSDQAVRITLELFKAHFSATGASDATLQKILVSAPGRSEISGNHTDHEGGHVIAGALNVAITGVCAPNGTQTIRLVSQGFDPVEVDLASLEPREDEKLTTQAIVRGMAYKLASNGFTPQGFDIALTSTVPGGSGLSSSAACEAALGRAMEALWKGEPISAIDLALYSQFAENTYFGKPCGLMDQLSVCLGGLAFMNFEDPAHPQYERLSFNFEDKGYALVLVNVGSDHVQFTHEYAAVPQEMQAVAQAFDKTRLCEVLQADFNGRVVELREKLGDRALLRAIHYWYENNLVDERWRALNENNIDTFLDLTRKSGTSSGMFLQNVSTSGSYQPAMLALGLAEQLLQGAGAIRIHGGGFGGSIQCFVPLDMVDEFIASMNSWFGDGAAMRYAIANKGASAQCL</sequence>
<dbReference type="OrthoDB" id="250531at2"/>
<dbReference type="PRINTS" id="PR00473">
    <property type="entry name" value="GALCTOKINASE"/>
</dbReference>
<dbReference type="PRINTS" id="PR00959">
    <property type="entry name" value="MEVGALKINASE"/>
</dbReference>
<keyword evidence="5" id="KW-0067">ATP-binding</keyword>
<dbReference type="GO" id="GO:0006012">
    <property type="term" value="P:galactose metabolic process"/>
    <property type="evidence" value="ECO:0007669"/>
    <property type="project" value="InterPro"/>
</dbReference>
<evidence type="ECO:0000259" key="6">
    <source>
        <dbReference type="Pfam" id="PF00288"/>
    </source>
</evidence>
<gene>
    <name evidence="8" type="ORF">HMPREF3192_00550</name>
</gene>
<dbReference type="InterPro" id="IPR006206">
    <property type="entry name" value="Mevalonate/galactokinase"/>
</dbReference>
<evidence type="ECO:0000256" key="5">
    <source>
        <dbReference type="ARBA" id="ARBA00022840"/>
    </source>
</evidence>
<evidence type="ECO:0000313" key="8">
    <source>
        <dbReference type="EMBL" id="KXB35185.1"/>
    </source>
</evidence>
<dbReference type="STRING" id="1393034.HMPREF3192_00550"/>
<dbReference type="InterPro" id="IPR019539">
    <property type="entry name" value="GalKase_N"/>
</dbReference>
<dbReference type="Proteomes" id="UP000070675">
    <property type="component" value="Unassembled WGS sequence"/>
</dbReference>
<dbReference type="PROSITE" id="PS00627">
    <property type="entry name" value="GHMP_KINASES_ATP"/>
    <property type="match status" value="1"/>
</dbReference>
<feature type="domain" description="GHMP kinase N-terminal" evidence="6">
    <location>
        <begin position="123"/>
        <end position="210"/>
    </location>
</feature>
<dbReference type="InterPro" id="IPR020568">
    <property type="entry name" value="Ribosomal_Su5_D2-typ_SF"/>
</dbReference>
<reference evidence="9" key="1">
    <citation type="submission" date="2016-01" db="EMBL/GenBank/DDBJ databases">
        <authorList>
            <person name="Mitreva M."/>
            <person name="Pepin K.H."/>
            <person name="Mihindukulasuriya K.A."/>
            <person name="Fulton R."/>
            <person name="Fronick C."/>
            <person name="O'Laughlin M."/>
            <person name="Miner T."/>
            <person name="Herter B."/>
            <person name="Rosa B.A."/>
            <person name="Cordes M."/>
            <person name="Tomlinson C."/>
            <person name="Wollam A."/>
            <person name="Palsikar V.B."/>
            <person name="Mardis E.R."/>
            <person name="Wilson R.K."/>
        </authorList>
    </citation>
    <scope>NUCLEOTIDE SEQUENCE [LARGE SCALE GENOMIC DNA]</scope>
    <source>
        <strain evidence="9">DNF00019</strain>
    </source>
</reference>
<protein>
    <submittedName>
        <fullName evidence="8">GHMP kinase protein</fullName>
    </submittedName>
</protein>
<evidence type="ECO:0000256" key="2">
    <source>
        <dbReference type="ARBA" id="ARBA00022679"/>
    </source>
</evidence>
<evidence type="ECO:0000256" key="3">
    <source>
        <dbReference type="ARBA" id="ARBA00022741"/>
    </source>
</evidence>
<dbReference type="InterPro" id="IPR006203">
    <property type="entry name" value="GHMP_knse_ATP-bd_CS"/>
</dbReference>
<dbReference type="Gene3D" id="3.30.230.10">
    <property type="match status" value="1"/>
</dbReference>
<dbReference type="InterPro" id="IPR014721">
    <property type="entry name" value="Ribsml_uS5_D2-typ_fold_subgr"/>
</dbReference>
<accession>A0A133XW69</accession>
<keyword evidence="2" id="KW-0808">Transferase</keyword>
<dbReference type="InterPro" id="IPR000705">
    <property type="entry name" value="Galactokinase"/>
</dbReference>
<keyword evidence="9" id="KW-1185">Reference proteome</keyword>
<comment type="similarity">
    <text evidence="1">Belongs to the GHMP kinase family. GalK subfamily.</text>
</comment>
<dbReference type="PIRSF" id="PIRSF000530">
    <property type="entry name" value="Galactokinase"/>
    <property type="match status" value="1"/>
</dbReference>
<dbReference type="InterPro" id="IPR036554">
    <property type="entry name" value="GHMP_kinase_C_sf"/>
</dbReference>
<dbReference type="SUPFAM" id="SSF54211">
    <property type="entry name" value="Ribosomal protein S5 domain 2-like"/>
    <property type="match status" value="1"/>
</dbReference>
<dbReference type="Gene3D" id="3.30.70.890">
    <property type="entry name" value="GHMP kinase, C-terminal domain"/>
    <property type="match status" value="1"/>
</dbReference>
<evidence type="ECO:0000313" key="9">
    <source>
        <dbReference type="Proteomes" id="UP000070675"/>
    </source>
</evidence>
<feature type="domain" description="Galactokinase N-terminal" evidence="7">
    <location>
        <begin position="45"/>
        <end position="86"/>
    </location>
</feature>
<dbReference type="GO" id="GO:0004335">
    <property type="term" value="F:galactokinase activity"/>
    <property type="evidence" value="ECO:0007669"/>
    <property type="project" value="InterPro"/>
</dbReference>
<dbReference type="EMBL" id="LSCR01000006">
    <property type="protein sequence ID" value="KXB35185.1"/>
    <property type="molecule type" value="Genomic_DNA"/>
</dbReference>
<organism evidence="8 9">
    <name type="scientific">Atopobium deltae</name>
    <dbReference type="NCBI Taxonomy" id="1393034"/>
    <lineage>
        <taxon>Bacteria</taxon>
        <taxon>Bacillati</taxon>
        <taxon>Actinomycetota</taxon>
        <taxon>Coriobacteriia</taxon>
        <taxon>Coriobacteriales</taxon>
        <taxon>Atopobiaceae</taxon>
        <taxon>Atopobium</taxon>
    </lineage>
</organism>
<dbReference type="RefSeq" id="WP_082715573.1">
    <property type="nucleotide sequence ID" value="NZ_KQ959487.1"/>
</dbReference>
<name>A0A133XW69_9ACTN</name>
<keyword evidence="4 8" id="KW-0418">Kinase</keyword>
<comment type="caution">
    <text evidence="8">The sequence shown here is derived from an EMBL/GenBank/DDBJ whole genome shotgun (WGS) entry which is preliminary data.</text>
</comment>
<dbReference type="InterPro" id="IPR006204">
    <property type="entry name" value="GHMP_kinase_N_dom"/>
</dbReference>